<gene>
    <name evidence="5" type="primary">istB</name>
    <name evidence="5" type="ORF">ACFTOW_15270</name>
</gene>
<dbReference type="InterPro" id="IPR002611">
    <property type="entry name" value="IstB_ATP-bd"/>
</dbReference>
<dbReference type="NCBIfam" id="NF038214">
    <property type="entry name" value="IS21_help_AAA"/>
    <property type="match status" value="1"/>
</dbReference>
<reference evidence="6" key="1">
    <citation type="journal article" date="2019" name="Int. J. Syst. Evol. Microbiol.">
        <title>The Global Catalogue of Microorganisms (GCM) 10K type strain sequencing project: providing services to taxonomists for standard genome sequencing and annotation.</title>
        <authorList>
            <consortium name="The Broad Institute Genomics Platform"/>
            <consortium name="The Broad Institute Genome Sequencing Center for Infectious Disease"/>
            <person name="Wu L."/>
            <person name="Ma J."/>
        </authorList>
    </citation>
    <scope>NUCLEOTIDE SEQUENCE [LARGE SCALE GENOMIC DNA]</scope>
    <source>
        <strain evidence="6">CGMCC 1.12477</strain>
    </source>
</reference>
<dbReference type="CDD" id="cd00009">
    <property type="entry name" value="AAA"/>
    <property type="match status" value="1"/>
</dbReference>
<dbReference type="InterPro" id="IPR027417">
    <property type="entry name" value="P-loop_NTPase"/>
</dbReference>
<dbReference type="PANTHER" id="PTHR30050">
    <property type="entry name" value="CHROMOSOMAL REPLICATION INITIATOR PROTEIN DNAA"/>
    <property type="match status" value="1"/>
</dbReference>
<evidence type="ECO:0000313" key="5">
    <source>
        <dbReference type="EMBL" id="MFD1510745.1"/>
    </source>
</evidence>
<keyword evidence="6" id="KW-1185">Reference proteome</keyword>
<dbReference type="EMBL" id="JBHUDD010000141">
    <property type="protein sequence ID" value="MFD1510745.1"/>
    <property type="molecule type" value="Genomic_DNA"/>
</dbReference>
<dbReference type="InterPro" id="IPR028350">
    <property type="entry name" value="DNAC/IstB-like"/>
</dbReference>
<organism evidence="5 6">
    <name type="scientific">Lacimonas salitolerans</name>
    <dbReference type="NCBI Taxonomy" id="1323750"/>
    <lineage>
        <taxon>Bacteria</taxon>
        <taxon>Pseudomonadati</taxon>
        <taxon>Pseudomonadota</taxon>
        <taxon>Alphaproteobacteria</taxon>
        <taxon>Rhodobacterales</taxon>
        <taxon>Paracoccaceae</taxon>
        <taxon>Lacimonas</taxon>
    </lineage>
</organism>
<proteinExistence type="predicted"/>
<feature type="region of interest" description="Disordered" evidence="3">
    <location>
        <begin position="243"/>
        <end position="262"/>
    </location>
</feature>
<keyword evidence="2" id="KW-0067">ATP-binding</keyword>
<dbReference type="InterPro" id="IPR047661">
    <property type="entry name" value="IstB"/>
</dbReference>
<evidence type="ECO:0000313" key="6">
    <source>
        <dbReference type="Proteomes" id="UP001597186"/>
    </source>
</evidence>
<dbReference type="SUPFAM" id="SSF52540">
    <property type="entry name" value="P-loop containing nucleoside triphosphate hydrolases"/>
    <property type="match status" value="1"/>
</dbReference>
<sequence length="262" mass="30180">MLNHPTYQMLLALKLDGMADVYAELLAHDASRHQDPSEWISLMAAREKSIRDTRRLQSRLRVAKLRDENATMDTIDFQVQRNLDRARFEKLRDGGWIRSRKSILITGPCGVGKSYLACALGFEACRQDHPVLYYRMPQLFADLAAAREAGNFDRLFRKVVRADVLIIDDWGPDILSPSERRDLMEIVDERYRRKSTIVTSQLPVAKWYDTIADPTFADAILDRLVHQAHRFELDGHSLRKTLQEEPHETRKPGFAQSFGRSG</sequence>
<evidence type="ECO:0000259" key="4">
    <source>
        <dbReference type="Pfam" id="PF01695"/>
    </source>
</evidence>
<accession>A0ABW4EIN5</accession>
<feature type="domain" description="IstB-like ATP-binding" evidence="4">
    <location>
        <begin position="11"/>
        <end position="242"/>
    </location>
</feature>
<comment type="caution">
    <text evidence="5">The sequence shown here is derived from an EMBL/GenBank/DDBJ whole genome shotgun (WGS) entry which is preliminary data.</text>
</comment>
<dbReference type="PANTHER" id="PTHR30050:SF4">
    <property type="entry name" value="ATP-BINDING PROTEIN RV3427C IN INSERTION SEQUENCE-RELATED"/>
    <property type="match status" value="1"/>
</dbReference>
<evidence type="ECO:0000256" key="3">
    <source>
        <dbReference type="SAM" id="MobiDB-lite"/>
    </source>
</evidence>
<protein>
    <submittedName>
        <fullName evidence="5">IS21-like element helper ATPase IstB</fullName>
    </submittedName>
</protein>
<evidence type="ECO:0000256" key="2">
    <source>
        <dbReference type="ARBA" id="ARBA00022840"/>
    </source>
</evidence>
<name>A0ABW4EIN5_9RHOB</name>
<evidence type="ECO:0000256" key="1">
    <source>
        <dbReference type="ARBA" id="ARBA00022741"/>
    </source>
</evidence>
<dbReference type="PIRSF" id="PIRSF003073">
    <property type="entry name" value="DNAC_TnpB_IstB"/>
    <property type="match status" value="1"/>
</dbReference>
<keyword evidence="1" id="KW-0547">Nucleotide-binding</keyword>
<dbReference type="Gene3D" id="3.40.50.300">
    <property type="entry name" value="P-loop containing nucleotide triphosphate hydrolases"/>
    <property type="match status" value="1"/>
</dbReference>
<dbReference type="RefSeq" id="WP_379917214.1">
    <property type="nucleotide sequence ID" value="NZ_JBHUDD010000141.1"/>
</dbReference>
<dbReference type="Pfam" id="PF01695">
    <property type="entry name" value="IstB_IS21"/>
    <property type="match status" value="1"/>
</dbReference>
<dbReference type="Proteomes" id="UP001597186">
    <property type="component" value="Unassembled WGS sequence"/>
</dbReference>